<reference evidence="9 10" key="1">
    <citation type="submission" date="2018-12" db="EMBL/GenBank/DDBJ databases">
        <title>Draft genome sequence of Xylaria grammica IHI A82.</title>
        <authorList>
            <person name="Buettner E."/>
            <person name="Kellner H."/>
        </authorList>
    </citation>
    <scope>NUCLEOTIDE SEQUENCE [LARGE SCALE GENOMIC DNA]</scope>
    <source>
        <strain evidence="9 10">IHI A82</strain>
    </source>
</reference>
<dbReference type="PROSITE" id="PS50011">
    <property type="entry name" value="PROTEIN_KINASE_DOM"/>
    <property type="match status" value="1"/>
</dbReference>
<dbReference type="SUPFAM" id="SSF56112">
    <property type="entry name" value="Protein kinase-like (PK-like)"/>
    <property type="match status" value="1"/>
</dbReference>
<evidence type="ECO:0000256" key="4">
    <source>
        <dbReference type="ARBA" id="ARBA00022777"/>
    </source>
</evidence>
<evidence type="ECO:0000256" key="7">
    <source>
        <dbReference type="SAM" id="MobiDB-lite"/>
    </source>
</evidence>
<name>A0A439CZR7_9PEZI</name>
<keyword evidence="3 6" id="KW-0547">Nucleotide-binding</keyword>
<dbReference type="STRING" id="363999.A0A439CZR7"/>
<evidence type="ECO:0000256" key="2">
    <source>
        <dbReference type="ARBA" id="ARBA00022679"/>
    </source>
</evidence>
<dbReference type="EMBL" id="RYZI01000242">
    <property type="protein sequence ID" value="RWA07702.1"/>
    <property type="molecule type" value="Genomic_DNA"/>
</dbReference>
<dbReference type="PANTHER" id="PTHR43895:SF150">
    <property type="entry name" value="SERINE_THREONINE-PROTEIN KINASE STK11"/>
    <property type="match status" value="1"/>
</dbReference>
<dbReference type="FunFam" id="3.30.200.20:FF:000447">
    <property type="entry name" value="Calcium/calmodulin dependent protein kinase"/>
    <property type="match status" value="1"/>
</dbReference>
<feature type="region of interest" description="Disordered" evidence="7">
    <location>
        <begin position="649"/>
        <end position="679"/>
    </location>
</feature>
<sequence>MTQPNSEDVVVDMYRARSPHGLPASSPRPRISVEQIADAVNEPTPAPHFYPAIHNAPTWSSKTCASQINSPCCSLESHETSQADSVPASRSQIPLLLFQETLDAKYTNDEIDGRSQYTVNQYVIGDEIGRGSYGAVHLATDQFGNEYAVKEFSKSRLRKRAQSHILRRPGPRMPRQLGPGMGLNNFHRKQFGRQEDAEAKDALYLIRAEIAIMKKLNHPNLVALIEVLDDPEDDSLYMVLEMCKKGVIMKIDLDQQATPYESELCRTWFRDLILGIEYLHAQGIIHRDIKPDNLLLTQDDVLKIVDFGVSEMFEKSNEMMTNKSAGSPAFIPPELCQAKHGDVSGKAADVWSMGVTLYCLKYGKLPFNGDNVLDMYETIRDKPFSLPDEEDPDFADLITRILDKNNNTRITLPEIREENCSDVVETPNELEVNHAFTRKMDHLICVLKAIQRFKGLISQSRATTPQIPHAAKYIKAGLQKPYPSSKQTPETAESIRQKSVAEEAAELIEQRNAYLQSALPSKATGLEQRAREDSPTLDPVEKNNLFLGIGTGGDHELSTSEDATDVVSESPTGIDFDVYDRAFETEIKRIRSDRKRNRSWTYMTKLLGEKERVKYAGDDCMILEAGKSLAMSTTSKANSLAHEAESHCEEEQGEHTGSPLATGEECVQSAAEATKEKSSRLADLVISMTKDIKGRTTAREDDD</sequence>
<dbReference type="GO" id="GO:0005737">
    <property type="term" value="C:cytoplasm"/>
    <property type="evidence" value="ECO:0007669"/>
    <property type="project" value="TreeGrafter"/>
</dbReference>
<dbReference type="InterPro" id="IPR011009">
    <property type="entry name" value="Kinase-like_dom_sf"/>
</dbReference>
<dbReference type="Proteomes" id="UP000286045">
    <property type="component" value="Unassembled WGS sequence"/>
</dbReference>
<comment type="caution">
    <text evidence="9">The sequence shown here is derived from an EMBL/GenBank/DDBJ whole genome shotgun (WGS) entry which is preliminary data.</text>
</comment>
<dbReference type="GO" id="GO:0005524">
    <property type="term" value="F:ATP binding"/>
    <property type="evidence" value="ECO:0007669"/>
    <property type="project" value="UniProtKB-UniRule"/>
</dbReference>
<evidence type="ECO:0000256" key="3">
    <source>
        <dbReference type="ARBA" id="ARBA00022741"/>
    </source>
</evidence>
<organism evidence="9 10">
    <name type="scientific">Xylaria grammica</name>
    <dbReference type="NCBI Taxonomy" id="363999"/>
    <lineage>
        <taxon>Eukaryota</taxon>
        <taxon>Fungi</taxon>
        <taxon>Dikarya</taxon>
        <taxon>Ascomycota</taxon>
        <taxon>Pezizomycotina</taxon>
        <taxon>Sordariomycetes</taxon>
        <taxon>Xylariomycetidae</taxon>
        <taxon>Xylariales</taxon>
        <taxon>Xylariaceae</taxon>
        <taxon>Xylaria</taxon>
    </lineage>
</organism>
<keyword evidence="4" id="KW-0418">Kinase</keyword>
<keyword evidence="1" id="KW-0723">Serine/threonine-protein kinase</keyword>
<protein>
    <recommendedName>
        <fullName evidence="8">Protein kinase domain-containing protein</fullName>
    </recommendedName>
</protein>
<dbReference type="InterPro" id="IPR008271">
    <property type="entry name" value="Ser/Thr_kinase_AS"/>
</dbReference>
<proteinExistence type="predicted"/>
<evidence type="ECO:0000256" key="1">
    <source>
        <dbReference type="ARBA" id="ARBA00022527"/>
    </source>
</evidence>
<dbReference type="CDD" id="cd14008">
    <property type="entry name" value="STKc_LKB1_CaMKK"/>
    <property type="match status" value="1"/>
</dbReference>
<keyword evidence="10" id="KW-1185">Reference proteome</keyword>
<dbReference type="FunFam" id="1.10.510.10:FF:000571">
    <property type="entry name" value="Maternal embryonic leucine zipper kinase"/>
    <property type="match status" value="1"/>
</dbReference>
<dbReference type="PROSITE" id="PS00107">
    <property type="entry name" value="PROTEIN_KINASE_ATP"/>
    <property type="match status" value="1"/>
</dbReference>
<accession>A0A439CZR7</accession>
<keyword evidence="5 6" id="KW-0067">ATP-binding</keyword>
<dbReference type="Gene3D" id="3.30.200.20">
    <property type="entry name" value="Phosphorylase Kinase, domain 1"/>
    <property type="match status" value="1"/>
</dbReference>
<feature type="binding site" evidence="6">
    <location>
        <position position="150"/>
    </location>
    <ligand>
        <name>ATP</name>
        <dbReference type="ChEBI" id="CHEBI:30616"/>
    </ligand>
</feature>
<dbReference type="Pfam" id="PF00069">
    <property type="entry name" value="Pkinase"/>
    <property type="match status" value="1"/>
</dbReference>
<dbReference type="InterPro" id="IPR017441">
    <property type="entry name" value="Protein_kinase_ATP_BS"/>
</dbReference>
<gene>
    <name evidence="9" type="ORF">EKO27_g7403</name>
</gene>
<evidence type="ECO:0000256" key="5">
    <source>
        <dbReference type="ARBA" id="ARBA00022840"/>
    </source>
</evidence>
<feature type="domain" description="Protein kinase" evidence="8">
    <location>
        <begin position="122"/>
        <end position="437"/>
    </location>
</feature>
<dbReference type="Gene3D" id="1.10.510.10">
    <property type="entry name" value="Transferase(Phosphotransferase) domain 1"/>
    <property type="match status" value="1"/>
</dbReference>
<dbReference type="GO" id="GO:0007165">
    <property type="term" value="P:signal transduction"/>
    <property type="evidence" value="ECO:0007669"/>
    <property type="project" value="TreeGrafter"/>
</dbReference>
<keyword evidence="2" id="KW-0808">Transferase</keyword>
<feature type="region of interest" description="Disordered" evidence="7">
    <location>
        <begin position="523"/>
        <end position="542"/>
    </location>
</feature>
<evidence type="ECO:0000313" key="10">
    <source>
        <dbReference type="Proteomes" id="UP000286045"/>
    </source>
</evidence>
<dbReference type="GO" id="GO:0004674">
    <property type="term" value="F:protein serine/threonine kinase activity"/>
    <property type="evidence" value="ECO:0007669"/>
    <property type="project" value="UniProtKB-KW"/>
</dbReference>
<dbReference type="SMART" id="SM00220">
    <property type="entry name" value="S_TKc"/>
    <property type="match status" value="1"/>
</dbReference>
<evidence type="ECO:0000256" key="6">
    <source>
        <dbReference type="PROSITE-ProRule" id="PRU10141"/>
    </source>
</evidence>
<dbReference type="PANTHER" id="PTHR43895">
    <property type="entry name" value="CALCIUM/CALMODULIN-DEPENDENT PROTEIN KINASE KINASE-RELATED"/>
    <property type="match status" value="1"/>
</dbReference>
<dbReference type="InterPro" id="IPR000719">
    <property type="entry name" value="Prot_kinase_dom"/>
</dbReference>
<dbReference type="PROSITE" id="PS00108">
    <property type="entry name" value="PROTEIN_KINASE_ST"/>
    <property type="match status" value="1"/>
</dbReference>
<dbReference type="AlphaFoldDB" id="A0A439CZR7"/>
<evidence type="ECO:0000259" key="8">
    <source>
        <dbReference type="PROSITE" id="PS50011"/>
    </source>
</evidence>
<evidence type="ECO:0000313" key="9">
    <source>
        <dbReference type="EMBL" id="RWA07702.1"/>
    </source>
</evidence>